<dbReference type="Proteomes" id="UP000489600">
    <property type="component" value="Unassembled WGS sequence"/>
</dbReference>
<accession>A0A565BPY1</accession>
<dbReference type="EMBL" id="CABITT030000004">
    <property type="protein sequence ID" value="VVB03478.1"/>
    <property type="molecule type" value="Genomic_DNA"/>
</dbReference>
<dbReference type="AlphaFoldDB" id="A0A565BPY1"/>
<evidence type="ECO:0000313" key="1">
    <source>
        <dbReference type="EMBL" id="VVB03478.1"/>
    </source>
</evidence>
<protein>
    <submittedName>
        <fullName evidence="1">Uncharacterized protein</fullName>
    </submittedName>
</protein>
<gene>
    <name evidence="1" type="ORF">ANE_LOCUS13922</name>
</gene>
<organism evidence="1 2">
    <name type="scientific">Arabis nemorensis</name>
    <dbReference type="NCBI Taxonomy" id="586526"/>
    <lineage>
        <taxon>Eukaryota</taxon>
        <taxon>Viridiplantae</taxon>
        <taxon>Streptophyta</taxon>
        <taxon>Embryophyta</taxon>
        <taxon>Tracheophyta</taxon>
        <taxon>Spermatophyta</taxon>
        <taxon>Magnoliopsida</taxon>
        <taxon>eudicotyledons</taxon>
        <taxon>Gunneridae</taxon>
        <taxon>Pentapetalae</taxon>
        <taxon>rosids</taxon>
        <taxon>malvids</taxon>
        <taxon>Brassicales</taxon>
        <taxon>Brassicaceae</taxon>
        <taxon>Arabideae</taxon>
        <taxon>Arabis</taxon>
    </lineage>
</organism>
<comment type="caution">
    <text evidence="1">The sequence shown here is derived from an EMBL/GenBank/DDBJ whole genome shotgun (WGS) entry which is preliminary data.</text>
</comment>
<evidence type="ECO:0000313" key="2">
    <source>
        <dbReference type="Proteomes" id="UP000489600"/>
    </source>
</evidence>
<name>A0A565BPY1_9BRAS</name>
<sequence length="136" mass="15593">MGALFETHIKKESDSTFINRLPPWRSEDNFIANESGRILVFWDPSLSVVIYHKSDQMIMCGVFVPQLQHYFTVSFIYAFNCHLLWQELADLRGSSPTSSRPWILAGDLTKSLVNTSTRQFPKLSPLLPACRRCEVV</sequence>
<reference evidence="1" key="1">
    <citation type="submission" date="2019-07" db="EMBL/GenBank/DDBJ databases">
        <authorList>
            <person name="Dittberner H."/>
        </authorList>
    </citation>
    <scope>NUCLEOTIDE SEQUENCE [LARGE SCALE GENOMIC DNA]</scope>
</reference>
<keyword evidence="2" id="KW-1185">Reference proteome</keyword>
<proteinExistence type="predicted"/>